<dbReference type="STRING" id="2082308.A0A2K1QGU7"/>
<dbReference type="InterPro" id="IPR001138">
    <property type="entry name" value="Zn2Cys6_DnaBD"/>
</dbReference>
<evidence type="ECO:0000313" key="6">
    <source>
        <dbReference type="Proteomes" id="UP000243797"/>
    </source>
</evidence>
<dbReference type="InterPro" id="IPR052783">
    <property type="entry name" value="Metabolic/Drug-Res_Regulator"/>
</dbReference>
<dbReference type="GO" id="GO:0000981">
    <property type="term" value="F:DNA-binding transcription factor activity, RNA polymerase II-specific"/>
    <property type="evidence" value="ECO:0007669"/>
    <property type="project" value="InterPro"/>
</dbReference>
<dbReference type="SUPFAM" id="SSF57701">
    <property type="entry name" value="Zn2/Cys6 DNA-binding domain"/>
    <property type="match status" value="1"/>
</dbReference>
<keyword evidence="6" id="KW-1185">Reference proteome</keyword>
<dbReference type="GO" id="GO:0008270">
    <property type="term" value="F:zinc ion binding"/>
    <property type="evidence" value="ECO:0007669"/>
    <property type="project" value="InterPro"/>
</dbReference>
<dbReference type="GO" id="GO:0045944">
    <property type="term" value="P:positive regulation of transcription by RNA polymerase II"/>
    <property type="evidence" value="ECO:0007669"/>
    <property type="project" value="TreeGrafter"/>
</dbReference>
<evidence type="ECO:0000256" key="3">
    <source>
        <dbReference type="SAM" id="MobiDB-lite"/>
    </source>
</evidence>
<dbReference type="CDD" id="cd00067">
    <property type="entry name" value="GAL4"/>
    <property type="match status" value="1"/>
</dbReference>
<feature type="compositionally biased region" description="Low complexity" evidence="3">
    <location>
        <begin position="543"/>
        <end position="552"/>
    </location>
</feature>
<dbReference type="PROSITE" id="PS00463">
    <property type="entry name" value="ZN2_CY6_FUNGAL_1"/>
    <property type="match status" value="1"/>
</dbReference>
<evidence type="ECO:0000259" key="4">
    <source>
        <dbReference type="PROSITE" id="PS50048"/>
    </source>
</evidence>
<organism evidence="5 6">
    <name type="scientific">Sphaceloma murrayae</name>
    <dbReference type="NCBI Taxonomy" id="2082308"/>
    <lineage>
        <taxon>Eukaryota</taxon>
        <taxon>Fungi</taxon>
        <taxon>Dikarya</taxon>
        <taxon>Ascomycota</taxon>
        <taxon>Pezizomycotina</taxon>
        <taxon>Dothideomycetes</taxon>
        <taxon>Dothideomycetidae</taxon>
        <taxon>Myriangiales</taxon>
        <taxon>Elsinoaceae</taxon>
        <taxon>Sphaceloma</taxon>
    </lineage>
</organism>
<dbReference type="PANTHER" id="PTHR47655:SF2">
    <property type="entry name" value="QUINIC ACID UTILIZATION ACTIVATOR"/>
    <property type="match status" value="1"/>
</dbReference>
<accession>A0A2K1QGU7</accession>
<dbReference type="Proteomes" id="UP000243797">
    <property type="component" value="Unassembled WGS sequence"/>
</dbReference>
<evidence type="ECO:0000256" key="1">
    <source>
        <dbReference type="ARBA" id="ARBA00022723"/>
    </source>
</evidence>
<evidence type="ECO:0000256" key="2">
    <source>
        <dbReference type="ARBA" id="ARBA00023242"/>
    </source>
</evidence>
<dbReference type="Pfam" id="PF00172">
    <property type="entry name" value="Zn_clus"/>
    <property type="match status" value="1"/>
</dbReference>
<gene>
    <name evidence="5" type="ORF">CAC42_6625</name>
</gene>
<dbReference type="PROSITE" id="PS50048">
    <property type="entry name" value="ZN2_CY6_FUNGAL_2"/>
    <property type="match status" value="1"/>
</dbReference>
<name>A0A2K1QGU7_9PEZI</name>
<dbReference type="AlphaFoldDB" id="A0A2K1QGU7"/>
<reference evidence="5 6" key="1">
    <citation type="submission" date="2017-06" db="EMBL/GenBank/DDBJ databases">
        <title>Draft genome sequence of a variant of Elsinoe murrayae.</title>
        <authorList>
            <person name="Cheng Q."/>
        </authorList>
    </citation>
    <scope>NUCLEOTIDE SEQUENCE [LARGE SCALE GENOMIC DNA]</scope>
    <source>
        <strain evidence="5 6">CQ-2017a</strain>
    </source>
</reference>
<evidence type="ECO:0000313" key="5">
    <source>
        <dbReference type="EMBL" id="PNS14112.1"/>
    </source>
</evidence>
<feature type="compositionally biased region" description="Basic and acidic residues" evidence="3">
    <location>
        <begin position="20"/>
        <end position="31"/>
    </location>
</feature>
<dbReference type="PANTHER" id="PTHR47655">
    <property type="entry name" value="QUINIC ACID UTILIZATION ACTIVATOR"/>
    <property type="match status" value="1"/>
</dbReference>
<proteinExistence type="predicted"/>
<dbReference type="InterPro" id="IPR036864">
    <property type="entry name" value="Zn2-C6_fun-type_DNA-bd_sf"/>
</dbReference>
<feature type="domain" description="Zn(2)-C6 fungal-type" evidence="4">
    <location>
        <begin position="40"/>
        <end position="69"/>
    </location>
</feature>
<feature type="region of interest" description="Disordered" evidence="3">
    <location>
        <begin position="1"/>
        <end position="36"/>
    </location>
</feature>
<dbReference type="GO" id="GO:0003677">
    <property type="term" value="F:DNA binding"/>
    <property type="evidence" value="ECO:0007669"/>
    <property type="project" value="InterPro"/>
</dbReference>
<dbReference type="Pfam" id="PF04082">
    <property type="entry name" value="Fungal_trans"/>
    <property type="match status" value="1"/>
</dbReference>
<keyword evidence="2" id="KW-0539">Nucleus</keyword>
<dbReference type="GO" id="GO:0006351">
    <property type="term" value="P:DNA-templated transcription"/>
    <property type="evidence" value="ECO:0007669"/>
    <property type="project" value="InterPro"/>
</dbReference>
<dbReference type="InParanoid" id="A0A2K1QGU7"/>
<dbReference type="EMBL" id="NKHZ01000088">
    <property type="protein sequence ID" value="PNS14112.1"/>
    <property type="molecule type" value="Genomic_DNA"/>
</dbReference>
<comment type="caution">
    <text evidence="5">The sequence shown here is derived from an EMBL/GenBank/DDBJ whole genome shotgun (WGS) entry which is preliminary data.</text>
</comment>
<dbReference type="CDD" id="cd12148">
    <property type="entry name" value="fungal_TF_MHR"/>
    <property type="match status" value="1"/>
</dbReference>
<protein>
    <recommendedName>
        <fullName evidence="4">Zn(2)-C6 fungal-type domain-containing protein</fullName>
    </recommendedName>
</protein>
<dbReference type="SMART" id="SM00066">
    <property type="entry name" value="GAL4"/>
    <property type="match status" value="1"/>
</dbReference>
<dbReference type="OrthoDB" id="3364175at2759"/>
<keyword evidence="1" id="KW-0479">Metal-binding</keyword>
<dbReference type="InterPro" id="IPR007219">
    <property type="entry name" value="XnlR_reg_dom"/>
</dbReference>
<sequence>MENGEDSGSREQNVSRRRQRTDTTETEEPQRPKRSRVSRACDQCRLSRDKCDGKSPCQTCTTSTRHCTYTTNPKKRGIQPGYIRTLESALALVFQRDPAAQRFLTNQLGSRGQLRRSVRDGHHSEELHAIWSGSNVCKQIECLLSGSPDEADTLIEDLQTGTPVQQTHSDMSVPATTMTGMLGVPDLSVDFFQAGTSFQQLYSGGLMVHESITTIDLPGDFWPLMDSYYAFIHNWLPISEKNDVLKTAYMYPIAGPDATVDTAGAHAELWAIVALASRQTGATVSEALPFVMLARKFIPDERGKFAKGHIRALILLSLLSLGEGDLLPAWFLIGFAARMLLHLRLHQRAAINDPRSRHLVLGCVTVENIIGTHLDLPVHLSSASGVHLDRLDEDGLEEWSPWQQPAQIAFSGGQSMAIREPGRCLSTFNALADTFMSRRTAVSKEAMLQRTPQQLHYGIMRCWSAYKKAQLPIKEYSQQVCSLVERFANCGGVASIPPTVGPLMRDIQTQGSVALGELAKDFVNRWGLRSIVPPGRLGDSDSRAQQAAASMSPATPHMYDAATQASMATDLMPQPQQLWQPPPPAQHYPNQRSFSFETQQPPLLDMSDMQNGTLASQDTPSGLSDGGALNSEFEAVFEEIAQLDSSRQMNDTQFMQNLGLGPESDLRAFFGADYQETDPLLAYLPFDTSGRQRAGSSNFPT</sequence>
<feature type="region of interest" description="Disordered" evidence="3">
    <location>
        <begin position="534"/>
        <end position="555"/>
    </location>
</feature>
<dbReference type="Gene3D" id="4.10.240.10">
    <property type="entry name" value="Zn(2)-C6 fungal-type DNA-binding domain"/>
    <property type="match status" value="1"/>
</dbReference>